<name>A0A2M6WYJ4_9BACT</name>
<accession>A0A2M6WYJ4</accession>
<proteinExistence type="predicted"/>
<evidence type="ECO:0000256" key="1">
    <source>
        <dbReference type="SAM" id="SignalP"/>
    </source>
</evidence>
<dbReference type="Proteomes" id="UP000230731">
    <property type="component" value="Unassembled WGS sequence"/>
</dbReference>
<feature type="signal peptide" evidence="1">
    <location>
        <begin position="1"/>
        <end position="20"/>
    </location>
</feature>
<dbReference type="PANTHER" id="PTHR37953">
    <property type="entry name" value="UPF0127 PROTEIN MJ1496"/>
    <property type="match status" value="1"/>
</dbReference>
<dbReference type="Pfam" id="PF02643">
    <property type="entry name" value="DUF192"/>
    <property type="match status" value="1"/>
</dbReference>
<protein>
    <recommendedName>
        <fullName evidence="4">DUF192 domain-containing protein</fullName>
    </recommendedName>
</protein>
<reference evidence="3" key="1">
    <citation type="submission" date="2017-09" db="EMBL/GenBank/DDBJ databases">
        <title>Depth-based differentiation of microbial function through sediment-hosted aquifers and enrichment of novel symbionts in the deep terrestrial subsurface.</title>
        <authorList>
            <person name="Probst A.J."/>
            <person name="Ladd B."/>
            <person name="Jarett J.K."/>
            <person name="Geller-Mcgrath D.E."/>
            <person name="Sieber C.M.K."/>
            <person name="Emerson J.B."/>
            <person name="Anantharaman K."/>
            <person name="Thomas B.C."/>
            <person name="Malmstrom R."/>
            <person name="Stieglmeier M."/>
            <person name="Klingl A."/>
            <person name="Woyke T."/>
            <person name="Ryan C.M."/>
            <person name="Banfield J.F."/>
        </authorList>
    </citation>
    <scope>NUCLEOTIDE SEQUENCE [LARGE SCALE GENOMIC DNA]</scope>
</reference>
<sequence length="171" mass="17878">MKILPIAGLCIAGLLAAVLAHQHNPSGSAKPMPIAFDCPDFSRSRITVGANSMSIGIAATAQEQRRGLSDCREVPVGLGLLFPYQPPQPAVFWMKDMLIPIDIIWIADGQVVGVEHNVPPPVPGTPNKTLVRYPAPEPVSAVLEVAAGTAVEQGIEVGTHVTGLPPAAAIK</sequence>
<keyword evidence="1" id="KW-0732">Signal</keyword>
<gene>
    <name evidence="2" type="ORF">COT71_03765</name>
</gene>
<dbReference type="Gene3D" id="2.60.120.1140">
    <property type="entry name" value="Protein of unknown function DUF192"/>
    <property type="match status" value="1"/>
</dbReference>
<dbReference type="PANTHER" id="PTHR37953:SF1">
    <property type="entry name" value="UPF0127 PROTEIN MJ1496"/>
    <property type="match status" value="1"/>
</dbReference>
<dbReference type="EMBL" id="PEZP01000042">
    <property type="protein sequence ID" value="PIT97863.1"/>
    <property type="molecule type" value="Genomic_DNA"/>
</dbReference>
<dbReference type="AlphaFoldDB" id="A0A2M6WYJ4"/>
<dbReference type="InterPro" id="IPR003795">
    <property type="entry name" value="DUF192"/>
</dbReference>
<evidence type="ECO:0000313" key="3">
    <source>
        <dbReference type="Proteomes" id="UP000230731"/>
    </source>
</evidence>
<comment type="caution">
    <text evidence="2">The sequence shown here is derived from an EMBL/GenBank/DDBJ whole genome shotgun (WGS) entry which is preliminary data.</text>
</comment>
<evidence type="ECO:0000313" key="2">
    <source>
        <dbReference type="EMBL" id="PIT97863.1"/>
    </source>
</evidence>
<organism evidence="2 3">
    <name type="scientific">Candidatus Andersenbacteria bacterium CG10_big_fil_rev_8_21_14_0_10_54_11</name>
    <dbReference type="NCBI Taxonomy" id="1974485"/>
    <lineage>
        <taxon>Bacteria</taxon>
        <taxon>Candidatus Anderseniibacteriota</taxon>
    </lineage>
</organism>
<dbReference type="InterPro" id="IPR038695">
    <property type="entry name" value="Saro_0823-like_sf"/>
</dbReference>
<evidence type="ECO:0008006" key="4">
    <source>
        <dbReference type="Google" id="ProtNLM"/>
    </source>
</evidence>
<feature type="chain" id="PRO_5014695331" description="DUF192 domain-containing protein" evidence="1">
    <location>
        <begin position="21"/>
        <end position="171"/>
    </location>
</feature>